<dbReference type="Proteomes" id="UP000294567">
    <property type="component" value="Unassembled WGS sequence"/>
</dbReference>
<accession>A0A4R3L2F7</accession>
<keyword evidence="3" id="KW-1185">Reference proteome</keyword>
<sequence>MDLLPTGYKNLLIIESDKFDLYISGKIHNLKSDILNLNQNQEAGLFVRAQEDINVIVKTSDRFGNLGINYGYKMMPSFFDNQIYQLYLNKKGNRDIEIYHLDDEIRNSLQTYGDVIVGNFNFINEVGYTTFKIRENSAVLLSLTIEVFPSKMDYKEDYMAMMDEINEEISALAFDFLGTTFHMATLKDTDLQSGVEFISILETIYNKFEDSLKRIENSPKHAIIQEEKVVNPWMVKRPSKNNINFFRSHPKLLYKDNKGFIEINGVNYYPIKAIELEKKTSLDIFENRYVKYILMRLKKKIVKIKNNIIIEYNKENEYYKVLEKIEKKIDGHLKSFFKDIGDLKNPYSTTLVFQMAPGYREIYKYYMILNKGLTLGDDLYSISPKKIWKLYEIWCYLKIDKIIKELGYKVTDYGIIAPTNDGLTFNLLQDKTSKIEYINEEGEILELWYNKSYQNLPTTEQKPDTVLCLNKKGERDRMYIFDAKYRIDVKDGIAGPLEEDINEMHRYRDAIVAEMKDDFEYRFETFGAYIMFPYADEKKFTNHKYYKSIDKVNIGAFPILPGTYELMRNHIESILFESEIESKERVIRHVVDDDSRFKYKNVLVANTKDKRHLEAYVKNNFYHIPLKYMSTVRPGIEYIAFYQSIRMFGDEAGINYYGKIKKMRLYKRSQCKELIKKSDEMYIRFELEYVKKIGPIKPVEYGIELFIYTTKYLLDNAETVHELSLKNRNEVELYRILKNIKKEGHIVKRMANYFEVDGIKVEVLNKNTFRIDGRLYDTTFDEIGYILRNLST</sequence>
<dbReference type="EMBL" id="SMAE01000003">
    <property type="protein sequence ID" value="TCS90705.1"/>
    <property type="molecule type" value="Genomic_DNA"/>
</dbReference>
<dbReference type="OrthoDB" id="11970at2"/>
<reference evidence="2 3" key="1">
    <citation type="submission" date="2019-03" db="EMBL/GenBank/DDBJ databases">
        <title>Genomic Encyclopedia of Type Strains, Phase IV (KMG-IV): sequencing the most valuable type-strain genomes for metagenomic binning, comparative biology and taxonomic classification.</title>
        <authorList>
            <person name="Goeker M."/>
        </authorList>
    </citation>
    <scope>NUCLEOTIDE SEQUENCE [LARGE SCALE GENOMIC DNA]</scope>
    <source>
        <strain evidence="2 3">DSM 26752</strain>
    </source>
</reference>
<name>A0A4R3L2F7_9FIRM</name>
<dbReference type="RefSeq" id="WP_158279978.1">
    <property type="nucleotide sequence ID" value="NZ_CP068564.1"/>
</dbReference>
<dbReference type="AlphaFoldDB" id="A0A4R3L2F7"/>
<dbReference type="InterPro" id="IPR018633">
    <property type="entry name" value="DUF2357"/>
</dbReference>
<evidence type="ECO:0000313" key="3">
    <source>
        <dbReference type="Proteomes" id="UP000294567"/>
    </source>
</evidence>
<organism evidence="2 3">
    <name type="scientific">Keratinibaculum paraultunense</name>
    <dbReference type="NCBI Taxonomy" id="1278232"/>
    <lineage>
        <taxon>Bacteria</taxon>
        <taxon>Bacillati</taxon>
        <taxon>Bacillota</taxon>
        <taxon>Tissierellia</taxon>
        <taxon>Tissierellales</taxon>
        <taxon>Tepidimicrobiaceae</taxon>
        <taxon>Keratinibaculum</taxon>
    </lineage>
</organism>
<dbReference type="Pfam" id="PF09823">
    <property type="entry name" value="DUF2357"/>
    <property type="match status" value="1"/>
</dbReference>
<gene>
    <name evidence="2" type="ORF">EDD65_1032</name>
</gene>
<comment type="caution">
    <text evidence="2">The sequence shown here is derived from an EMBL/GenBank/DDBJ whole genome shotgun (WGS) entry which is preliminary data.</text>
</comment>
<proteinExistence type="predicted"/>
<feature type="domain" description="DUF2357" evidence="1">
    <location>
        <begin position="117"/>
        <end position="366"/>
    </location>
</feature>
<dbReference type="Pfam" id="PF04411">
    <property type="entry name" value="PDDEXK_7"/>
    <property type="match status" value="1"/>
</dbReference>
<protein>
    <recommendedName>
        <fullName evidence="1">DUF2357 domain-containing protein</fullName>
    </recommendedName>
</protein>
<evidence type="ECO:0000313" key="2">
    <source>
        <dbReference type="EMBL" id="TCS90705.1"/>
    </source>
</evidence>
<evidence type="ECO:0000259" key="1">
    <source>
        <dbReference type="Pfam" id="PF09823"/>
    </source>
</evidence>
<dbReference type="InterPro" id="IPR007505">
    <property type="entry name" value="PDDEXK_7"/>
</dbReference>